<organism evidence="1 2">
    <name type="scientific">Desulfosporosinus orientis (strain ATCC 19365 / DSM 765 / NCIMB 8382 / VKM B-1628 / Singapore I)</name>
    <name type="common">Desulfotomaculum orientis</name>
    <dbReference type="NCBI Taxonomy" id="768706"/>
    <lineage>
        <taxon>Bacteria</taxon>
        <taxon>Bacillati</taxon>
        <taxon>Bacillota</taxon>
        <taxon>Clostridia</taxon>
        <taxon>Eubacteriales</taxon>
        <taxon>Desulfitobacteriaceae</taxon>
        <taxon>Desulfosporosinus</taxon>
    </lineage>
</organism>
<sequence>MSYEINGAIVKEQDLTFAVVAVKPHIFENDKEIQKARNAYRHVFPGIPIILMSQDSQGRATYSGKKNIVQFLATVDPRRIPWRRFIIS</sequence>
<dbReference type="Proteomes" id="UP000006346">
    <property type="component" value="Chromosome"/>
</dbReference>
<dbReference type="RefSeq" id="WP_014183829.1">
    <property type="nucleotide sequence ID" value="NC_016584.1"/>
</dbReference>
<evidence type="ECO:0000313" key="2">
    <source>
        <dbReference type="Proteomes" id="UP000006346"/>
    </source>
</evidence>
<reference evidence="2" key="1">
    <citation type="submission" date="2011-11" db="EMBL/GenBank/DDBJ databases">
        <title>Complete sequence of Desulfosporosinus orientis DSM 765.</title>
        <authorList>
            <person name="Lucas S."/>
            <person name="Han J."/>
            <person name="Lapidus A."/>
            <person name="Cheng J.-F."/>
            <person name="Goodwin L."/>
            <person name="Pitluck S."/>
            <person name="Peters L."/>
            <person name="Ovchinnikova G."/>
            <person name="Teshima H."/>
            <person name="Detter J.C."/>
            <person name="Han C."/>
            <person name="Tapia R."/>
            <person name="Land M."/>
            <person name="Hauser L."/>
            <person name="Kyrpides N."/>
            <person name="Ivanova N."/>
            <person name="Pagani I."/>
            <person name="Pester M."/>
            <person name="Spring S."/>
            <person name="Ollivier B."/>
            <person name="Rattei T."/>
            <person name="Klenk H.-P."/>
            <person name="Wagner M."/>
            <person name="Loy A."/>
            <person name="Woyke T."/>
        </authorList>
    </citation>
    <scope>NUCLEOTIDE SEQUENCE [LARGE SCALE GENOMIC DNA]</scope>
    <source>
        <strain evidence="2">ATCC 19365 / DSM 765 / NCIMB 8382 / VKM B-1628</strain>
    </source>
</reference>
<dbReference type="KEGG" id="dor:Desor_1348"/>
<dbReference type="OrthoDB" id="960855at2"/>
<accession>G7W5S2</accession>
<gene>
    <name evidence="1" type="ordered locus">Desor_1348</name>
</gene>
<proteinExistence type="predicted"/>
<dbReference type="HOGENOM" id="CLU_167517_0_0_9"/>
<dbReference type="PATRIC" id="fig|768706.3.peg.1333"/>
<dbReference type="AlphaFoldDB" id="G7W5S2"/>
<protein>
    <submittedName>
        <fullName evidence="1">Uncharacterized protein</fullName>
    </submittedName>
</protein>
<reference evidence="1 2" key="2">
    <citation type="journal article" date="2012" name="J. Bacteriol.">
        <title>Complete genome sequences of Desulfosporosinus orientis DSM765T, Desulfosporosinus youngiae DSM17734T, Desulfosporosinus meridiei DSM13257T, and Desulfosporosinus acidiphilus DSM22704T.</title>
        <authorList>
            <person name="Pester M."/>
            <person name="Brambilla E."/>
            <person name="Alazard D."/>
            <person name="Rattei T."/>
            <person name="Weinmaier T."/>
            <person name="Han J."/>
            <person name="Lucas S."/>
            <person name="Lapidus A."/>
            <person name="Cheng J.F."/>
            <person name="Goodwin L."/>
            <person name="Pitluck S."/>
            <person name="Peters L."/>
            <person name="Ovchinnikova G."/>
            <person name="Teshima H."/>
            <person name="Detter J.C."/>
            <person name="Han C.S."/>
            <person name="Tapia R."/>
            <person name="Land M.L."/>
            <person name="Hauser L."/>
            <person name="Kyrpides N.C."/>
            <person name="Ivanova N.N."/>
            <person name="Pagani I."/>
            <person name="Huntmann M."/>
            <person name="Wei C.L."/>
            <person name="Davenport K.W."/>
            <person name="Daligault H."/>
            <person name="Chain P.S."/>
            <person name="Chen A."/>
            <person name="Mavromatis K."/>
            <person name="Markowitz V."/>
            <person name="Szeto E."/>
            <person name="Mikhailova N."/>
            <person name="Pati A."/>
            <person name="Wagner M."/>
            <person name="Woyke T."/>
            <person name="Ollivier B."/>
            <person name="Klenk H.P."/>
            <person name="Spring S."/>
            <person name="Loy A."/>
        </authorList>
    </citation>
    <scope>NUCLEOTIDE SEQUENCE [LARGE SCALE GENOMIC DNA]</scope>
    <source>
        <strain evidence="2">ATCC 19365 / DSM 765 / NCIMB 8382 / VKM B-1628</strain>
    </source>
</reference>
<dbReference type="EMBL" id="CP003108">
    <property type="protein sequence ID" value="AET67010.1"/>
    <property type="molecule type" value="Genomic_DNA"/>
</dbReference>
<dbReference type="eggNOG" id="ENOG5032YMC">
    <property type="taxonomic scope" value="Bacteria"/>
</dbReference>
<keyword evidence="2" id="KW-1185">Reference proteome</keyword>
<evidence type="ECO:0000313" key="1">
    <source>
        <dbReference type="EMBL" id="AET67010.1"/>
    </source>
</evidence>
<name>G7W5S2_DESOD</name>